<dbReference type="NCBIfam" id="TIGR00450">
    <property type="entry name" value="mnmE_trmE_thdF"/>
    <property type="match status" value="1"/>
</dbReference>
<evidence type="ECO:0000256" key="3">
    <source>
        <dbReference type="ARBA" id="ARBA00022694"/>
    </source>
</evidence>
<feature type="binding site" evidence="10">
    <location>
        <begin position="269"/>
        <end position="272"/>
    </location>
    <ligand>
        <name>GTP</name>
        <dbReference type="ChEBI" id="CHEBI:37565"/>
    </ligand>
</feature>
<dbReference type="GO" id="GO:0005829">
    <property type="term" value="C:cytosol"/>
    <property type="evidence" value="ECO:0007669"/>
    <property type="project" value="TreeGrafter"/>
</dbReference>
<evidence type="ECO:0000313" key="14">
    <source>
        <dbReference type="Proteomes" id="UP000003704"/>
    </source>
</evidence>
<comment type="cofactor">
    <cofactor evidence="10">
        <name>K(+)</name>
        <dbReference type="ChEBI" id="CHEBI:29103"/>
    </cofactor>
    <text evidence="10">Binds 1 potassium ion per subunit.</text>
</comment>
<dbReference type="Gene3D" id="3.40.50.300">
    <property type="entry name" value="P-loop containing nucleotide triphosphate hydrolases"/>
    <property type="match status" value="1"/>
</dbReference>
<evidence type="ECO:0000256" key="4">
    <source>
        <dbReference type="ARBA" id="ARBA00022723"/>
    </source>
</evidence>
<dbReference type="STRING" id="1172194.WQQ_18450"/>
<feature type="binding site" evidence="10">
    <location>
        <position position="250"/>
    </location>
    <ligand>
        <name>Mg(2+)</name>
        <dbReference type="ChEBI" id="CHEBI:18420"/>
    </ligand>
</feature>
<keyword evidence="9 10" id="KW-0342">GTP-binding</keyword>
<sequence>MATADTIAAIATAPGRGAIGLLRISGPIALEVATSIAGSLPPPRQAGLRTFRDRDGAAIDQGLVLVFPAPRSYTGEHLVELQGHGGVVLLQLLLEAAIAAGARMARPGEFSERAFLNGRLDLAQAEAVGDLIDAASRQAVVAAQRSLEGAFSERVTALADELMALRAWVEGALDFSDEDVDWLADDGLRTRLANWSDSLDALIAQVGQGRRLREGLVVAIVGQPNVGKSTLLNRLAGVEAAIVSDQPGTTRDTLREHLVLEGMPITIVDTAGLRETDDRIEQEGIRRSWSAVDKAELVLYLVDDRHDEHPQDLELLARLPVDRPRIVVRNKCDLADRSAQRLDAASTGIRLSAATGEGIGLLTTAIREFAGLGAADQQGSSFTARTRHVLALAETRRHLEVAMRSLAASSAAELIAEELRLAHAALGEITGQVTSEDLLGRIFASFCIGK</sequence>
<dbReference type="InterPro" id="IPR027417">
    <property type="entry name" value="P-loop_NTPase"/>
</dbReference>
<keyword evidence="4 10" id="KW-0479">Metal-binding</keyword>
<keyword evidence="7 10" id="KW-0460">Magnesium</keyword>
<name>I8TDB7_9GAMM</name>
<protein>
    <recommendedName>
        <fullName evidence="10">tRNA modification GTPase MnmE</fullName>
        <ecNumber evidence="10">3.6.-.-</ecNumber>
    </recommendedName>
</protein>
<feature type="binding site" evidence="10">
    <location>
        <position position="450"/>
    </location>
    <ligand>
        <name>(6S)-5-formyl-5,6,7,8-tetrahydrofolate</name>
        <dbReference type="ChEBI" id="CHEBI:57457"/>
    </ligand>
</feature>
<accession>I8TDB7</accession>
<keyword evidence="5 10" id="KW-0547">Nucleotide-binding</keyword>
<dbReference type="OrthoDB" id="9805918at2"/>
<dbReference type="GO" id="GO:0046872">
    <property type="term" value="F:metal ion binding"/>
    <property type="evidence" value="ECO:0007669"/>
    <property type="project" value="UniProtKB-KW"/>
</dbReference>
<feature type="binding site" evidence="10">
    <location>
        <position position="80"/>
    </location>
    <ligand>
        <name>(6S)-5-formyl-5,6,7,8-tetrahydrofolate</name>
        <dbReference type="ChEBI" id="CHEBI:57457"/>
    </ligand>
</feature>
<feature type="binding site" evidence="10">
    <location>
        <begin position="225"/>
        <end position="230"/>
    </location>
    <ligand>
        <name>GTP</name>
        <dbReference type="ChEBI" id="CHEBI:37565"/>
    </ligand>
</feature>
<dbReference type="CDD" id="cd04164">
    <property type="entry name" value="trmE"/>
    <property type="match status" value="1"/>
</dbReference>
<dbReference type="InterPro" id="IPR018948">
    <property type="entry name" value="GTP-bd_TrmE_N"/>
</dbReference>
<evidence type="ECO:0000256" key="7">
    <source>
        <dbReference type="ARBA" id="ARBA00022842"/>
    </source>
</evidence>
<dbReference type="FunFam" id="3.40.50.300:FF:001376">
    <property type="entry name" value="tRNA modification GTPase MnmE"/>
    <property type="match status" value="1"/>
</dbReference>
<evidence type="ECO:0000256" key="8">
    <source>
        <dbReference type="ARBA" id="ARBA00022958"/>
    </source>
</evidence>
<dbReference type="InterPro" id="IPR004520">
    <property type="entry name" value="GTPase_MnmE"/>
</dbReference>
<dbReference type="PANTHER" id="PTHR42714:SF2">
    <property type="entry name" value="TRNA MODIFICATION GTPASE GTPBP3, MITOCHONDRIAL"/>
    <property type="match status" value="1"/>
</dbReference>
<dbReference type="Gene3D" id="3.30.1360.120">
    <property type="entry name" value="Probable tRNA modification gtpase trme, domain 1"/>
    <property type="match status" value="1"/>
</dbReference>
<feature type="binding site" evidence="10">
    <location>
        <position position="119"/>
    </location>
    <ligand>
        <name>(6S)-5-formyl-5,6,7,8-tetrahydrofolate</name>
        <dbReference type="ChEBI" id="CHEBI:57457"/>
    </ligand>
</feature>
<dbReference type="EC" id="3.6.-.-" evidence="10"/>
<keyword evidence="3 10" id="KW-0819">tRNA processing</keyword>
<dbReference type="GO" id="GO:0002098">
    <property type="term" value="P:tRNA wobble uridine modification"/>
    <property type="evidence" value="ECO:0007669"/>
    <property type="project" value="TreeGrafter"/>
</dbReference>
<feature type="binding site" evidence="10">
    <location>
        <position position="23"/>
    </location>
    <ligand>
        <name>(6S)-5-formyl-5,6,7,8-tetrahydrofolate</name>
        <dbReference type="ChEBI" id="CHEBI:57457"/>
    </ligand>
</feature>
<dbReference type="PANTHER" id="PTHR42714">
    <property type="entry name" value="TRNA MODIFICATION GTPASE GTPBP3"/>
    <property type="match status" value="1"/>
</dbReference>
<dbReference type="SUPFAM" id="SSF116878">
    <property type="entry name" value="TrmE connector domain"/>
    <property type="match status" value="1"/>
</dbReference>
<gene>
    <name evidence="10" type="primary">mnmE</name>
    <name evidence="10" type="synonym">trmE</name>
    <name evidence="13" type="ORF">WQQ_18450</name>
</gene>
<evidence type="ECO:0000256" key="9">
    <source>
        <dbReference type="ARBA" id="ARBA00023134"/>
    </source>
</evidence>
<reference evidence="13 14" key="1">
    <citation type="journal article" date="2012" name="J. Bacteriol.">
        <title>Genome Sequence of n-Alkane-Degrading Hydrocarboniphaga effusa Strain AP103T (ATCC BAA-332T).</title>
        <authorList>
            <person name="Chang H.K."/>
            <person name="Zylstra G.J."/>
            <person name="Chae J.C."/>
        </authorList>
    </citation>
    <scope>NUCLEOTIDE SEQUENCE [LARGE SCALE GENOMIC DNA]</scope>
    <source>
        <strain evidence="13 14">AP103</strain>
    </source>
</reference>
<dbReference type="InterPro" id="IPR027368">
    <property type="entry name" value="MnmE_dom2"/>
</dbReference>
<dbReference type="InterPro" id="IPR031168">
    <property type="entry name" value="G_TrmE"/>
</dbReference>
<dbReference type="Pfam" id="PF10396">
    <property type="entry name" value="TrmE_N"/>
    <property type="match status" value="1"/>
</dbReference>
<dbReference type="CDD" id="cd14858">
    <property type="entry name" value="TrmE_N"/>
    <property type="match status" value="1"/>
</dbReference>
<dbReference type="AlphaFoldDB" id="I8TDB7"/>
<keyword evidence="6 10" id="KW-0378">Hydrolase</keyword>
<dbReference type="PROSITE" id="PS51709">
    <property type="entry name" value="G_TRME"/>
    <property type="match status" value="1"/>
</dbReference>
<dbReference type="EMBL" id="AKGD01000001">
    <property type="protein sequence ID" value="EIT71708.1"/>
    <property type="molecule type" value="Genomic_DNA"/>
</dbReference>
<dbReference type="Pfam" id="PF12631">
    <property type="entry name" value="MnmE_helical"/>
    <property type="match status" value="1"/>
</dbReference>
<evidence type="ECO:0000256" key="2">
    <source>
        <dbReference type="ARBA" id="ARBA00022490"/>
    </source>
</evidence>
<dbReference type="InterPro" id="IPR006073">
    <property type="entry name" value="GTP-bd"/>
</dbReference>
<evidence type="ECO:0000256" key="1">
    <source>
        <dbReference type="ARBA" id="ARBA00011043"/>
    </source>
</evidence>
<keyword evidence="2 10" id="KW-0963">Cytoplasm</keyword>
<dbReference type="HAMAP" id="MF_00379">
    <property type="entry name" value="GTPase_MnmE"/>
    <property type="match status" value="1"/>
</dbReference>
<proteinExistence type="inferred from homology"/>
<dbReference type="InterPro" id="IPR025867">
    <property type="entry name" value="MnmE_helical"/>
</dbReference>
<dbReference type="Proteomes" id="UP000003704">
    <property type="component" value="Unassembled WGS sequence"/>
</dbReference>
<comment type="similarity">
    <text evidence="1 10 11">Belongs to the TRAFAC class TrmE-Era-EngA-EngB-Septin-like GTPase superfamily. TrmE GTPase family.</text>
</comment>
<dbReference type="GO" id="GO:0030488">
    <property type="term" value="P:tRNA methylation"/>
    <property type="evidence" value="ECO:0007669"/>
    <property type="project" value="TreeGrafter"/>
</dbReference>
<comment type="function">
    <text evidence="10">Exhibits a very high intrinsic GTPase hydrolysis rate. Involved in the addition of a carboxymethylaminomethyl (cmnm) group at the wobble position (U34) of certain tRNAs, forming tRNA-cmnm(5)s(2)U34.</text>
</comment>
<feature type="binding site" evidence="10">
    <location>
        <position position="229"/>
    </location>
    <ligand>
        <name>Mg(2+)</name>
        <dbReference type="ChEBI" id="CHEBI:18420"/>
    </ligand>
</feature>
<comment type="subcellular location">
    <subcellularLocation>
        <location evidence="10">Cytoplasm</location>
    </subcellularLocation>
</comment>
<feature type="domain" description="TrmE-type G" evidence="12">
    <location>
        <begin position="215"/>
        <end position="371"/>
    </location>
</feature>
<evidence type="ECO:0000256" key="11">
    <source>
        <dbReference type="RuleBase" id="RU003313"/>
    </source>
</evidence>
<keyword evidence="14" id="KW-1185">Reference proteome</keyword>
<evidence type="ECO:0000256" key="10">
    <source>
        <dbReference type="HAMAP-Rule" id="MF_00379"/>
    </source>
</evidence>
<dbReference type="InterPro" id="IPR005225">
    <property type="entry name" value="Small_GTP-bd"/>
</dbReference>
<dbReference type="GO" id="GO:0003924">
    <property type="term" value="F:GTPase activity"/>
    <property type="evidence" value="ECO:0007669"/>
    <property type="project" value="UniProtKB-UniRule"/>
</dbReference>
<dbReference type="Pfam" id="PF01926">
    <property type="entry name" value="MMR_HSR1"/>
    <property type="match status" value="1"/>
</dbReference>
<evidence type="ECO:0000256" key="6">
    <source>
        <dbReference type="ARBA" id="ARBA00022801"/>
    </source>
</evidence>
<keyword evidence="8 10" id="KW-0630">Potassium</keyword>
<comment type="caution">
    <text evidence="10">Lacks conserved residue(s) required for the propagation of feature annotation.</text>
</comment>
<dbReference type="NCBIfam" id="NF003661">
    <property type="entry name" value="PRK05291.1-3"/>
    <property type="match status" value="1"/>
</dbReference>
<comment type="caution">
    <text evidence="13">The sequence shown here is derived from an EMBL/GenBank/DDBJ whole genome shotgun (WGS) entry which is preliminary data.</text>
</comment>
<dbReference type="InterPro" id="IPR027266">
    <property type="entry name" value="TrmE/GcvT-like"/>
</dbReference>
<organism evidence="13 14">
    <name type="scientific">Hydrocarboniphaga effusa AP103</name>
    <dbReference type="NCBI Taxonomy" id="1172194"/>
    <lineage>
        <taxon>Bacteria</taxon>
        <taxon>Pseudomonadati</taxon>
        <taxon>Pseudomonadota</taxon>
        <taxon>Gammaproteobacteria</taxon>
        <taxon>Nevskiales</taxon>
        <taxon>Nevskiaceae</taxon>
        <taxon>Hydrocarboniphaga</taxon>
    </lineage>
</organism>
<dbReference type="Gene3D" id="1.20.120.430">
    <property type="entry name" value="tRNA modification GTPase MnmE domain 2"/>
    <property type="match status" value="1"/>
</dbReference>
<evidence type="ECO:0000259" key="12">
    <source>
        <dbReference type="PROSITE" id="PS51709"/>
    </source>
</evidence>
<evidence type="ECO:0000313" key="13">
    <source>
        <dbReference type="EMBL" id="EIT71708.1"/>
    </source>
</evidence>
<dbReference type="RefSeq" id="WP_007184794.1">
    <property type="nucleotide sequence ID" value="NZ_AKGD01000001.1"/>
</dbReference>
<comment type="subunit">
    <text evidence="10">Homodimer. Heterotetramer of two MnmE and two MnmG subunits.</text>
</comment>
<dbReference type="NCBIfam" id="TIGR00231">
    <property type="entry name" value="small_GTP"/>
    <property type="match status" value="1"/>
</dbReference>
<dbReference type="GO" id="GO:0005525">
    <property type="term" value="F:GTP binding"/>
    <property type="evidence" value="ECO:0007669"/>
    <property type="project" value="UniProtKB-UniRule"/>
</dbReference>
<dbReference type="PATRIC" id="fig|1172194.4.peg.1786"/>
<evidence type="ECO:0000256" key="5">
    <source>
        <dbReference type="ARBA" id="ARBA00022741"/>
    </source>
</evidence>
<feature type="binding site" evidence="10">
    <location>
        <begin position="244"/>
        <end position="250"/>
    </location>
    <ligand>
        <name>GTP</name>
        <dbReference type="ChEBI" id="CHEBI:37565"/>
    </ligand>
</feature>
<dbReference type="SUPFAM" id="SSF52540">
    <property type="entry name" value="P-loop containing nucleoside triphosphate hydrolases"/>
    <property type="match status" value="1"/>
</dbReference>